<reference evidence="3" key="3">
    <citation type="submission" date="2020-09" db="EMBL/GenBank/DDBJ databases">
        <authorList>
            <person name="Sun Q."/>
            <person name="Zhou Y."/>
        </authorList>
    </citation>
    <scope>NUCLEOTIDE SEQUENCE</scope>
    <source>
        <strain evidence="3">CGMCC 4.7206</strain>
    </source>
</reference>
<comment type="caution">
    <text evidence="3">The sequence shown here is derived from an EMBL/GenBank/DDBJ whole genome shotgun (WGS) entry which is preliminary data.</text>
</comment>
<reference evidence="3 4" key="1">
    <citation type="journal article" date="2014" name="Int. J. Syst. Evol. Microbiol.">
        <title>Complete genome sequence of Corynebacterium casei LMG S-19264T (=DSM 44701T), isolated from a smear-ripened cheese.</title>
        <authorList>
            <consortium name="US DOE Joint Genome Institute (JGI-PGF)"/>
            <person name="Walter F."/>
            <person name="Albersmeier A."/>
            <person name="Kalinowski J."/>
            <person name="Ruckert C."/>
        </authorList>
    </citation>
    <scope>NUCLEOTIDE SEQUENCE [LARGE SCALE GENOMIC DNA]</scope>
    <source>
        <strain evidence="3 4">CGMCC 4.7206</strain>
    </source>
</reference>
<reference evidence="2" key="4">
    <citation type="submission" date="2023-12" db="EMBL/GenBank/DDBJ databases">
        <authorList>
            <person name="Sun Q."/>
            <person name="Inoue M."/>
        </authorList>
    </citation>
    <scope>NUCLEOTIDE SEQUENCE</scope>
    <source>
        <strain evidence="2">JCM 10664</strain>
    </source>
</reference>
<dbReference type="AlphaFoldDB" id="A0A917JKL1"/>
<dbReference type="RefSeq" id="WP_188985610.1">
    <property type="nucleotide sequence ID" value="NZ_BAAAHC010000017.1"/>
</dbReference>
<keyword evidence="5" id="KW-1185">Reference proteome</keyword>
<dbReference type="Pfam" id="PF07179">
    <property type="entry name" value="SseB"/>
    <property type="match status" value="1"/>
</dbReference>
<evidence type="ECO:0000313" key="2">
    <source>
        <dbReference type="EMBL" id="GAA0534587.1"/>
    </source>
</evidence>
<dbReference type="Proteomes" id="UP000597989">
    <property type="component" value="Unassembled WGS sequence"/>
</dbReference>
<accession>A0A917JKL1</accession>
<evidence type="ECO:0000313" key="5">
    <source>
        <dbReference type="Proteomes" id="UP001500220"/>
    </source>
</evidence>
<protein>
    <recommendedName>
        <fullName evidence="1">SseB protein N-terminal domain-containing protein</fullName>
    </recommendedName>
</protein>
<sequence length="169" mass="17985">MTPTRPRLGANFPRTQNALSLSGQLFDEPDPVPEPHQHLLAAAHALHAGHGTVPDLVAAFRAATLLVPVVVTESGLSLMLPRRSDEDLHWLVAFSSASTLAAFFAPSSPTQPVRYGTPTGEQLLDTYLPQLPRGTAVLLDAGAEHTVALPPVTGIVPDRLALDHDQDQS</sequence>
<evidence type="ECO:0000313" key="4">
    <source>
        <dbReference type="Proteomes" id="UP000597989"/>
    </source>
</evidence>
<evidence type="ECO:0000313" key="3">
    <source>
        <dbReference type="EMBL" id="GGI73630.1"/>
    </source>
</evidence>
<name>A0A917JKL1_9PSEU</name>
<reference evidence="2 5" key="2">
    <citation type="journal article" date="2019" name="Int. J. Syst. Evol. Microbiol.">
        <title>The Global Catalogue of Microorganisms (GCM) 10K type strain sequencing project: providing services to taxonomists for standard genome sequencing and annotation.</title>
        <authorList>
            <consortium name="The Broad Institute Genomics Platform"/>
            <consortium name="The Broad Institute Genome Sequencing Center for Infectious Disease"/>
            <person name="Wu L."/>
            <person name="Ma J."/>
        </authorList>
    </citation>
    <scope>NUCLEOTIDE SEQUENCE [LARGE SCALE GENOMIC DNA]</scope>
    <source>
        <strain evidence="2 5">JCM 10664</strain>
    </source>
</reference>
<dbReference type="InterPro" id="IPR009839">
    <property type="entry name" value="SseB_N"/>
</dbReference>
<organism evidence="3 4">
    <name type="scientific">Saccharopolyspora thermophila</name>
    <dbReference type="NCBI Taxonomy" id="89367"/>
    <lineage>
        <taxon>Bacteria</taxon>
        <taxon>Bacillati</taxon>
        <taxon>Actinomycetota</taxon>
        <taxon>Actinomycetes</taxon>
        <taxon>Pseudonocardiales</taxon>
        <taxon>Pseudonocardiaceae</taxon>
        <taxon>Saccharopolyspora</taxon>
    </lineage>
</organism>
<feature type="domain" description="SseB protein N-terminal" evidence="1">
    <location>
        <begin position="39"/>
        <end position="151"/>
    </location>
</feature>
<gene>
    <name evidence="2" type="ORF">GCM10009545_41500</name>
    <name evidence="3" type="ORF">GCM10011581_08300</name>
</gene>
<dbReference type="EMBL" id="BAAAHC010000017">
    <property type="protein sequence ID" value="GAA0534587.1"/>
    <property type="molecule type" value="Genomic_DNA"/>
</dbReference>
<dbReference type="EMBL" id="BMMT01000002">
    <property type="protein sequence ID" value="GGI73630.1"/>
    <property type="molecule type" value="Genomic_DNA"/>
</dbReference>
<dbReference type="Proteomes" id="UP001500220">
    <property type="component" value="Unassembled WGS sequence"/>
</dbReference>
<proteinExistence type="predicted"/>
<evidence type="ECO:0000259" key="1">
    <source>
        <dbReference type="Pfam" id="PF07179"/>
    </source>
</evidence>